<keyword evidence="3" id="KW-0812">Transmembrane</keyword>
<gene>
    <name evidence="4" type="primary">FUC1</name>
    <name evidence="4" type="ORF">PICST_58479</name>
</gene>
<dbReference type="PANTHER" id="PTHR43702:SF3">
    <property type="entry name" value="PROTEIN TSGA"/>
    <property type="match status" value="1"/>
</dbReference>
<feature type="non-terminal residue" evidence="4">
    <location>
        <position position="372"/>
    </location>
</feature>
<name>A3LUK1_PICST</name>
<dbReference type="Gene3D" id="1.20.1250.20">
    <property type="entry name" value="MFS general substrate transporter like domains"/>
    <property type="match status" value="2"/>
</dbReference>
<accession>A3LUK1</accession>
<feature type="transmembrane region" description="Helical" evidence="3">
    <location>
        <begin position="74"/>
        <end position="92"/>
    </location>
</feature>
<dbReference type="eggNOG" id="ENOG502QPVD">
    <property type="taxonomic scope" value="Eukaryota"/>
</dbReference>
<dbReference type="HOGENOM" id="CLU_028452_3_1_1"/>
<protein>
    <submittedName>
        <fullName evidence="4">L-fucose permease Glucose/galactose transporter</fullName>
    </submittedName>
</protein>
<dbReference type="RefSeq" id="XP_001384633.1">
    <property type="nucleotide sequence ID" value="XM_001384596.1"/>
</dbReference>
<dbReference type="GO" id="GO:0022857">
    <property type="term" value="F:transmembrane transporter activity"/>
    <property type="evidence" value="ECO:0007669"/>
    <property type="project" value="InterPro"/>
</dbReference>
<proteinExistence type="predicted"/>
<dbReference type="OMA" id="CIFPIIF"/>
<organism evidence="4 5">
    <name type="scientific">Scheffersomyces stipitis (strain ATCC 58785 / CBS 6054 / NBRC 10063 / NRRL Y-11545)</name>
    <name type="common">Yeast</name>
    <name type="synonym">Pichia stipitis</name>
    <dbReference type="NCBI Taxonomy" id="322104"/>
    <lineage>
        <taxon>Eukaryota</taxon>
        <taxon>Fungi</taxon>
        <taxon>Dikarya</taxon>
        <taxon>Ascomycota</taxon>
        <taxon>Saccharomycotina</taxon>
        <taxon>Pichiomycetes</taxon>
        <taxon>Debaryomycetaceae</taxon>
        <taxon>Scheffersomyces</taxon>
    </lineage>
</organism>
<dbReference type="SUPFAM" id="SSF103473">
    <property type="entry name" value="MFS general substrate transporter"/>
    <property type="match status" value="1"/>
</dbReference>
<keyword evidence="5" id="KW-1185">Reference proteome</keyword>
<feature type="transmembrane region" description="Helical" evidence="3">
    <location>
        <begin position="201"/>
        <end position="225"/>
    </location>
</feature>
<evidence type="ECO:0000313" key="5">
    <source>
        <dbReference type="Proteomes" id="UP000002258"/>
    </source>
</evidence>
<dbReference type="EMBL" id="CP000498">
    <property type="protein sequence ID" value="ABN66604.1"/>
    <property type="molecule type" value="Genomic_DNA"/>
</dbReference>
<keyword evidence="3" id="KW-0472">Membrane</keyword>
<feature type="transmembrane region" description="Helical" evidence="3">
    <location>
        <begin position="237"/>
        <end position="255"/>
    </location>
</feature>
<dbReference type="GO" id="GO:0005886">
    <property type="term" value="C:plasma membrane"/>
    <property type="evidence" value="ECO:0007669"/>
    <property type="project" value="UniProtKB-SubCell"/>
</dbReference>
<keyword evidence="3" id="KW-1133">Transmembrane helix</keyword>
<feature type="transmembrane region" description="Helical" evidence="3">
    <location>
        <begin position="292"/>
        <end position="313"/>
    </location>
</feature>
<feature type="transmembrane region" description="Helical" evidence="3">
    <location>
        <begin position="48"/>
        <end position="67"/>
    </location>
</feature>
<dbReference type="AlphaFoldDB" id="A3LUK1"/>
<feature type="transmembrane region" description="Helical" evidence="3">
    <location>
        <begin position="149"/>
        <end position="168"/>
    </location>
</feature>
<dbReference type="PANTHER" id="PTHR43702">
    <property type="entry name" value="L-FUCOSE-PROTON SYMPORTER"/>
    <property type="match status" value="1"/>
</dbReference>
<dbReference type="InterPro" id="IPR036259">
    <property type="entry name" value="MFS_trans_sf"/>
</dbReference>
<evidence type="ECO:0000256" key="2">
    <source>
        <dbReference type="ARBA" id="ARBA00022475"/>
    </source>
</evidence>
<dbReference type="Pfam" id="PF07690">
    <property type="entry name" value="MFS_1"/>
    <property type="match status" value="1"/>
</dbReference>
<feature type="transmembrane region" description="Helical" evidence="3">
    <location>
        <begin position="351"/>
        <end position="371"/>
    </location>
</feature>
<dbReference type="InterPro" id="IPR011701">
    <property type="entry name" value="MFS"/>
</dbReference>
<dbReference type="OrthoDB" id="546893at2759"/>
<evidence type="ECO:0000256" key="3">
    <source>
        <dbReference type="SAM" id="Phobius"/>
    </source>
</evidence>
<evidence type="ECO:0000256" key="1">
    <source>
        <dbReference type="ARBA" id="ARBA00004429"/>
    </source>
</evidence>
<dbReference type="Proteomes" id="UP000002258">
    <property type="component" value="Chromosome 4"/>
</dbReference>
<dbReference type="KEGG" id="pic:PICST_58479"/>
<dbReference type="STRING" id="322104.A3LUK1"/>
<evidence type="ECO:0000313" key="4">
    <source>
        <dbReference type="EMBL" id="ABN66604.1"/>
    </source>
</evidence>
<dbReference type="GeneID" id="4838811"/>
<comment type="subcellular location">
    <subcellularLocation>
        <location evidence="1">Cell inner membrane</location>
        <topology evidence="1">Multi-pass membrane protein</topology>
    </subcellularLocation>
</comment>
<feature type="transmembrane region" description="Helical" evidence="3">
    <location>
        <begin position="267"/>
        <end position="286"/>
    </location>
</feature>
<dbReference type="InParanoid" id="A3LUK1"/>
<dbReference type="InterPro" id="IPR050375">
    <property type="entry name" value="MFS_TsgA-like"/>
</dbReference>
<reference evidence="4 5" key="1">
    <citation type="journal article" date="2007" name="Nat. Biotechnol.">
        <title>Genome sequence of the lignocellulose-bioconverting and xylose-fermenting yeast Pichia stipitis.</title>
        <authorList>
            <person name="Jeffries T.W."/>
            <person name="Grigoriev I.V."/>
            <person name="Grimwood J."/>
            <person name="Laplaza J.M."/>
            <person name="Aerts A."/>
            <person name="Salamov A."/>
            <person name="Schmutz J."/>
            <person name="Lindquist E."/>
            <person name="Dehal P."/>
            <person name="Shapiro H."/>
            <person name="Jin Y.S."/>
            <person name="Passoth V."/>
            <person name="Richardson P.M."/>
        </authorList>
    </citation>
    <scope>NUCLEOTIDE SEQUENCE [LARGE SCALE GENOMIC DNA]</scope>
    <source>
        <strain evidence="5">ATCC 58785 / CBS 6054 / NBRC 10063 / NRRL Y-11545</strain>
    </source>
</reference>
<keyword evidence="2" id="KW-1003">Cell membrane</keyword>
<feature type="transmembrane region" description="Helical" evidence="3">
    <location>
        <begin position="325"/>
        <end position="345"/>
    </location>
</feature>
<sequence>MLDTLNAHFQTVFGISSTQSTGLQVAYFGAYFINPPTFASFVVRRYGYRYTFIAGLLILGVGSFMFWPCAKFESFGGFCGAMFIVGVGLSTLETAADPYTTMCGPTDKTELRINLAQSFQGAGTFVSPLIASHTFFNGANAYSLTNVQWVYLAVGSFVFILSIVFYVADIPEITDEDMHQLTEEANGVYNDKERFLKQWPLFWAIFAQFCYVGAQVSLASFFINYAHFNAGIAKTTASNLLSVAQAIYCGVRFIASFMLHLGCKPQYMYSAFISGCILFAALAAGLHGKAGLACYIIVFAFESCCFAMIFGMGMRGLGRHSKRGGAGLVMGISGGMCWPSLTGVVADNVSYRVSAVIPMCGYILASTYAVYV</sequence>